<feature type="domain" description="Cation/H+ exchanger transmembrane" evidence="8">
    <location>
        <begin position="14"/>
        <end position="368"/>
    </location>
</feature>
<dbReference type="GO" id="GO:0006813">
    <property type="term" value="P:potassium ion transport"/>
    <property type="evidence" value="ECO:0007669"/>
    <property type="project" value="InterPro"/>
</dbReference>
<keyword evidence="5 7" id="KW-1133">Transmembrane helix</keyword>
<dbReference type="Proteomes" id="UP000228812">
    <property type="component" value="Unassembled WGS sequence"/>
</dbReference>
<feature type="transmembrane region" description="Helical" evidence="7">
    <location>
        <begin position="147"/>
        <end position="169"/>
    </location>
</feature>
<dbReference type="PANTHER" id="PTHR42751">
    <property type="entry name" value="SODIUM/HYDROGEN EXCHANGER FAMILY/TRKA DOMAIN PROTEIN"/>
    <property type="match status" value="1"/>
</dbReference>
<dbReference type="Pfam" id="PF02254">
    <property type="entry name" value="TrkA_N"/>
    <property type="match status" value="1"/>
</dbReference>
<feature type="transmembrane region" description="Helical" evidence="7">
    <location>
        <begin position="265"/>
        <end position="284"/>
    </location>
</feature>
<feature type="transmembrane region" description="Helical" evidence="7">
    <location>
        <begin position="30"/>
        <end position="50"/>
    </location>
</feature>
<evidence type="ECO:0000259" key="9">
    <source>
        <dbReference type="Pfam" id="PF02254"/>
    </source>
</evidence>
<keyword evidence="4 7" id="KW-0812">Transmembrane</keyword>
<comment type="caution">
    <text evidence="10">The sequence shown here is derived from an EMBL/GenBank/DDBJ whole genome shotgun (WGS) entry which is preliminary data.</text>
</comment>
<gene>
    <name evidence="10" type="ORF">COX26_02740</name>
</gene>
<dbReference type="AlphaFoldDB" id="A0A2G9Z963"/>
<feature type="domain" description="RCK N-terminal" evidence="9">
    <location>
        <begin position="409"/>
        <end position="493"/>
    </location>
</feature>
<dbReference type="EMBL" id="PCRZ01000047">
    <property type="protein sequence ID" value="PIP29706.1"/>
    <property type="molecule type" value="Genomic_DNA"/>
</dbReference>
<accession>A0A2G9Z963</accession>
<dbReference type="InterPro" id="IPR006153">
    <property type="entry name" value="Cation/H_exchanger_TM"/>
</dbReference>
<protein>
    <submittedName>
        <fullName evidence="10">Sodium:proton exchanger</fullName>
    </submittedName>
</protein>
<evidence type="ECO:0000256" key="6">
    <source>
        <dbReference type="ARBA" id="ARBA00023136"/>
    </source>
</evidence>
<dbReference type="InterPro" id="IPR036291">
    <property type="entry name" value="NAD(P)-bd_dom_sf"/>
</dbReference>
<dbReference type="Gene3D" id="3.40.50.720">
    <property type="entry name" value="NAD(P)-binding Rossmann-like Domain"/>
    <property type="match status" value="1"/>
</dbReference>
<dbReference type="Gene3D" id="1.20.1530.20">
    <property type="match status" value="1"/>
</dbReference>
<sequence length="592" mass="63550">MTPGFFELATVVVVAAALGIIARFLRQPTILAYLVTGALIAALGFLNPVGHESLQLFSELGVMFLLFLVGLEVNYTSLRLVSRAALILGAGQVLFTAAAGFAITYYLLHMALLPAAYVAVALTFSSTIIVVKLLSDKRDLQTLYGKLALGILLVQDAVAVLIIMGLAGLGGSRTAAPGLGGVSMVALGVALALFLFWFGRRALPFLFDRVARSPELLFITTLAWVFAVAAVVAKLGFSIEIAGLLAGLALANSSERLQIANRVRALRDFFLIVFFVLLGASVALSDFGGMAVPIIPLSLFVLIGNPLIVLVVMGLMGYRRRTSFMTGVAIAQISEFSFVLMALGFRLGHVGAAEVSLVTAVGVVTITCSTYLITHAEGIFRVLAPLLRVFERRHPRDEAVSSDGARKPIVLVGYHRMGQSIAAGLPREKLLVVEFDPGMVHHLKRHGFTHLFGDVTDPEIFREAHIADAELLISTSPDLEDNLVILENLAHLPPARAGGAQAGFPSPRLNSGRLRAIASATEREAGHRPRVVLRAETEEDAAALYARGADYVLFPHLTAGQYLGKTIAIDPAMRILEKLKEKDLELLKRIHG</sequence>
<dbReference type="InterPro" id="IPR003148">
    <property type="entry name" value="RCK_N"/>
</dbReference>
<comment type="subcellular location">
    <subcellularLocation>
        <location evidence="1">Membrane</location>
        <topology evidence="1">Multi-pass membrane protein</topology>
    </subcellularLocation>
</comment>
<keyword evidence="6 7" id="KW-0472">Membrane</keyword>
<feature type="transmembrane region" description="Helical" evidence="7">
    <location>
        <begin position="210"/>
        <end position="229"/>
    </location>
</feature>
<reference evidence="10 11" key="1">
    <citation type="submission" date="2017-09" db="EMBL/GenBank/DDBJ databases">
        <title>Depth-based differentiation of microbial function through sediment-hosted aquifers and enrichment of novel symbionts in the deep terrestrial subsurface.</title>
        <authorList>
            <person name="Probst A.J."/>
            <person name="Ladd B."/>
            <person name="Jarett J.K."/>
            <person name="Geller-Mcgrath D.E."/>
            <person name="Sieber C.M."/>
            <person name="Emerson J.B."/>
            <person name="Anantharaman K."/>
            <person name="Thomas B.C."/>
            <person name="Malmstrom R."/>
            <person name="Stieglmeier M."/>
            <person name="Klingl A."/>
            <person name="Woyke T."/>
            <person name="Ryan C.M."/>
            <person name="Banfield J.F."/>
        </authorList>
    </citation>
    <scope>NUCLEOTIDE SEQUENCE [LARGE SCALE GENOMIC DNA]</scope>
    <source>
        <strain evidence="10">CG23_combo_of_CG06-09_8_20_14_all_54_14</strain>
    </source>
</reference>
<evidence type="ECO:0000313" key="10">
    <source>
        <dbReference type="EMBL" id="PIP29706.1"/>
    </source>
</evidence>
<evidence type="ECO:0000256" key="7">
    <source>
        <dbReference type="SAM" id="Phobius"/>
    </source>
</evidence>
<feature type="transmembrane region" description="Helical" evidence="7">
    <location>
        <begin position="290"/>
        <end position="312"/>
    </location>
</feature>
<dbReference type="GO" id="GO:0016020">
    <property type="term" value="C:membrane"/>
    <property type="evidence" value="ECO:0007669"/>
    <property type="project" value="UniProtKB-SubCell"/>
</dbReference>
<dbReference type="GO" id="GO:0015297">
    <property type="term" value="F:antiporter activity"/>
    <property type="evidence" value="ECO:0007669"/>
    <property type="project" value="InterPro"/>
</dbReference>
<feature type="transmembrane region" description="Helical" evidence="7">
    <location>
        <begin position="85"/>
        <end position="108"/>
    </location>
</feature>
<feature type="transmembrane region" description="Helical" evidence="7">
    <location>
        <begin position="114"/>
        <end position="135"/>
    </location>
</feature>
<dbReference type="Pfam" id="PF00999">
    <property type="entry name" value="Na_H_Exchanger"/>
    <property type="match status" value="1"/>
</dbReference>
<dbReference type="SUPFAM" id="SSF51735">
    <property type="entry name" value="NAD(P)-binding Rossmann-fold domains"/>
    <property type="match status" value="1"/>
</dbReference>
<feature type="transmembrane region" description="Helical" evidence="7">
    <location>
        <begin position="324"/>
        <end position="345"/>
    </location>
</feature>
<organism evidence="10 11">
    <name type="scientific">Candidatus Jorgensenbacteria bacterium CG23_combo_of_CG06-09_8_20_14_all_54_14</name>
    <dbReference type="NCBI Taxonomy" id="1974595"/>
    <lineage>
        <taxon>Bacteria</taxon>
        <taxon>Candidatus Joergenseniibacteriota</taxon>
    </lineage>
</organism>
<dbReference type="PANTHER" id="PTHR42751:SF3">
    <property type="entry name" value="SODIUM_GLUTAMATE SYMPORTER"/>
    <property type="match status" value="1"/>
</dbReference>
<keyword evidence="3" id="KW-0813">Transport</keyword>
<feature type="transmembrane region" description="Helical" evidence="7">
    <location>
        <begin position="351"/>
        <end position="373"/>
    </location>
</feature>
<evidence type="ECO:0000256" key="1">
    <source>
        <dbReference type="ARBA" id="ARBA00004141"/>
    </source>
</evidence>
<evidence type="ECO:0000256" key="3">
    <source>
        <dbReference type="ARBA" id="ARBA00022448"/>
    </source>
</evidence>
<evidence type="ECO:0000259" key="8">
    <source>
        <dbReference type="Pfam" id="PF00999"/>
    </source>
</evidence>
<comment type="similarity">
    <text evidence="2">Belongs to the monovalent cation:proton antiporter 2 (CPA2) transporter (TC 2.A.37) family.</text>
</comment>
<evidence type="ECO:0000256" key="4">
    <source>
        <dbReference type="ARBA" id="ARBA00022692"/>
    </source>
</evidence>
<evidence type="ECO:0000256" key="5">
    <source>
        <dbReference type="ARBA" id="ARBA00022989"/>
    </source>
</evidence>
<dbReference type="InterPro" id="IPR038770">
    <property type="entry name" value="Na+/solute_symporter_sf"/>
</dbReference>
<proteinExistence type="inferred from homology"/>
<feature type="transmembrane region" description="Helical" evidence="7">
    <location>
        <begin position="6"/>
        <end position="25"/>
    </location>
</feature>
<feature type="transmembrane region" description="Helical" evidence="7">
    <location>
        <begin position="235"/>
        <end position="253"/>
    </location>
</feature>
<feature type="transmembrane region" description="Helical" evidence="7">
    <location>
        <begin position="56"/>
        <end position="73"/>
    </location>
</feature>
<evidence type="ECO:0000256" key="2">
    <source>
        <dbReference type="ARBA" id="ARBA00005551"/>
    </source>
</evidence>
<dbReference type="GO" id="GO:1902600">
    <property type="term" value="P:proton transmembrane transport"/>
    <property type="evidence" value="ECO:0007669"/>
    <property type="project" value="InterPro"/>
</dbReference>
<name>A0A2G9Z963_9BACT</name>
<evidence type="ECO:0000313" key="11">
    <source>
        <dbReference type="Proteomes" id="UP000228812"/>
    </source>
</evidence>
<feature type="transmembrane region" description="Helical" evidence="7">
    <location>
        <begin position="175"/>
        <end position="198"/>
    </location>
</feature>